<name>A0A0B7MM57_9FIRM</name>
<reference evidence="2" key="1">
    <citation type="submission" date="2015-01" db="EMBL/GenBank/DDBJ databases">
        <authorList>
            <person name="Manzoor Shahid"/>
            <person name="Zubair Saima"/>
        </authorList>
    </citation>
    <scope>NUCLEOTIDE SEQUENCE [LARGE SCALE GENOMIC DNA]</scope>
    <source>
        <strain evidence="2">Sp3</strain>
    </source>
</reference>
<dbReference type="Proteomes" id="UP000046155">
    <property type="component" value="Unassembled WGS sequence"/>
</dbReference>
<dbReference type="RefSeq" id="WP_044665267.1">
    <property type="nucleotide sequence ID" value="NZ_CDRZ01000240.1"/>
</dbReference>
<protein>
    <submittedName>
        <fullName evidence="1">Uncharacterized protein</fullName>
    </submittedName>
</protein>
<organism evidence="1 2">
    <name type="scientific">Syntrophaceticus schinkii</name>
    <dbReference type="NCBI Taxonomy" id="499207"/>
    <lineage>
        <taxon>Bacteria</taxon>
        <taxon>Bacillati</taxon>
        <taxon>Bacillota</taxon>
        <taxon>Clostridia</taxon>
        <taxon>Thermoanaerobacterales</taxon>
        <taxon>Thermoanaerobacterales Family III. Incertae Sedis</taxon>
        <taxon>Syntrophaceticus</taxon>
    </lineage>
</organism>
<dbReference type="OrthoDB" id="9790023at2"/>
<gene>
    <name evidence="1" type="ORF">SSCH_430034</name>
</gene>
<proteinExistence type="predicted"/>
<sequence>MMEQGKMIEQIVSFVGENRESQASVAICRRILGHYPEEMDGRTLAKLRQGLEGAGQDEIESCYYIVM</sequence>
<accession>A0A0B7MM57</accession>
<keyword evidence="2" id="KW-1185">Reference proteome</keyword>
<evidence type="ECO:0000313" key="2">
    <source>
        <dbReference type="Proteomes" id="UP000046155"/>
    </source>
</evidence>
<evidence type="ECO:0000313" key="1">
    <source>
        <dbReference type="EMBL" id="CEO89293.1"/>
    </source>
</evidence>
<dbReference type="AlphaFoldDB" id="A0A0B7MM57"/>
<dbReference type="EMBL" id="CDRZ01000240">
    <property type="protein sequence ID" value="CEO89293.1"/>
    <property type="molecule type" value="Genomic_DNA"/>
</dbReference>